<feature type="transmembrane region" description="Helical" evidence="7">
    <location>
        <begin position="140"/>
        <end position="159"/>
    </location>
</feature>
<keyword evidence="5 7" id="KW-1133">Transmembrane helix</keyword>
<evidence type="ECO:0000259" key="8">
    <source>
        <dbReference type="PROSITE" id="PS50850"/>
    </source>
</evidence>
<evidence type="ECO:0000256" key="1">
    <source>
        <dbReference type="ARBA" id="ARBA00004651"/>
    </source>
</evidence>
<dbReference type="InterPro" id="IPR036259">
    <property type="entry name" value="MFS_trans_sf"/>
</dbReference>
<proteinExistence type="predicted"/>
<feature type="transmembrane region" description="Helical" evidence="7">
    <location>
        <begin position="359"/>
        <end position="382"/>
    </location>
</feature>
<evidence type="ECO:0000256" key="2">
    <source>
        <dbReference type="ARBA" id="ARBA00022448"/>
    </source>
</evidence>
<dbReference type="EMBL" id="LLWF02000060">
    <property type="protein sequence ID" value="ONH82315.1"/>
    <property type="molecule type" value="Genomic_DNA"/>
</dbReference>
<dbReference type="RefSeq" id="WP_019462679.1">
    <property type="nucleotide sequence ID" value="NZ_CP025196.1"/>
</dbReference>
<sequence length="501" mass="52308">MPTSSPHPARRPLVMACIMVSMFMVAIESTIIATAMPRIVRQLGDFSLYSWVFSAFLMAQSATTVIYGRLADIHGRRPVLFAGIAVFLAGSLLCGLAWSMPSLILFRLLQGLGAGAILPVGTTVVGDLYPPEERARVQGLLASVWAVSAVIGPMAGAVLVERVSWSWVFWINIPIGLLTVAGLAYALRETVERRTASVDYPGALIFAGCVGALLMLLTLAGGDASWRGPGMLVAGLALLAGVPLLLWQESRVAAPMIALDLWRERIIQSANGATLLAGMGLIGLSALLPVYVQGVVGASPLASGFTLTAMSLGWPLAASQTGRINRHLGMRNTTRLGTGLFVLGTVPLLFLDADSLLPLAALASFLVGLGMGLFTTTCVLLVQGSTGWSRRGAATASNVFSRLLGSTLGVALLGGILNLGAQSALRATGSADSTGKIRNILGEGGMAGPVEPALRAALLHGLHWAFWAVFALAVLSFLLALRIPHPAAQPHLGDSARPQES</sequence>
<dbReference type="Pfam" id="PF07690">
    <property type="entry name" value="MFS_1"/>
    <property type="match status" value="2"/>
</dbReference>
<keyword evidence="4 7" id="KW-0812">Transmembrane</keyword>
<dbReference type="CDD" id="cd17502">
    <property type="entry name" value="MFS_Azr1_MDR_like"/>
    <property type="match status" value="1"/>
</dbReference>
<dbReference type="GO" id="GO:0005886">
    <property type="term" value="C:plasma membrane"/>
    <property type="evidence" value="ECO:0007669"/>
    <property type="project" value="UniProtKB-SubCell"/>
</dbReference>
<dbReference type="Gene3D" id="1.20.1720.10">
    <property type="entry name" value="Multidrug resistance protein D"/>
    <property type="match status" value="1"/>
</dbReference>
<evidence type="ECO:0000256" key="6">
    <source>
        <dbReference type="ARBA" id="ARBA00023136"/>
    </source>
</evidence>
<dbReference type="PANTHER" id="PTHR23501">
    <property type="entry name" value="MAJOR FACILITATOR SUPERFAMILY"/>
    <property type="match status" value="1"/>
</dbReference>
<feature type="transmembrane region" description="Helical" evidence="7">
    <location>
        <begin position="48"/>
        <end position="67"/>
    </location>
</feature>
<evidence type="ECO:0000313" key="10">
    <source>
        <dbReference type="Proteomes" id="UP000054844"/>
    </source>
</evidence>
<feature type="domain" description="Major facilitator superfamily (MFS) profile" evidence="8">
    <location>
        <begin position="14"/>
        <end position="488"/>
    </location>
</feature>
<dbReference type="FunFam" id="1.20.1720.10:FF:000004">
    <property type="entry name" value="EmrB/QacA family drug resistance transporter"/>
    <property type="match status" value="1"/>
</dbReference>
<dbReference type="Gene3D" id="1.20.1250.20">
    <property type="entry name" value="MFS general substrate transporter like domains"/>
    <property type="match status" value="1"/>
</dbReference>
<feature type="transmembrane region" description="Helical" evidence="7">
    <location>
        <begin position="79"/>
        <end position="98"/>
    </location>
</feature>
<feature type="transmembrane region" description="Helical" evidence="7">
    <location>
        <begin position="464"/>
        <end position="481"/>
    </location>
</feature>
<dbReference type="GO" id="GO:0022857">
    <property type="term" value="F:transmembrane transporter activity"/>
    <property type="evidence" value="ECO:0007669"/>
    <property type="project" value="InterPro"/>
</dbReference>
<dbReference type="SUPFAM" id="SSF103473">
    <property type="entry name" value="MFS general substrate transporter"/>
    <property type="match status" value="2"/>
</dbReference>
<feature type="transmembrane region" description="Helical" evidence="7">
    <location>
        <begin position="165"/>
        <end position="186"/>
    </location>
</feature>
<dbReference type="STRING" id="207340.APZ41_015295"/>
<feature type="transmembrane region" description="Helical" evidence="7">
    <location>
        <begin position="12"/>
        <end position="36"/>
    </location>
</feature>
<feature type="transmembrane region" description="Helical" evidence="7">
    <location>
        <begin position="336"/>
        <end position="353"/>
    </location>
</feature>
<dbReference type="PROSITE" id="PS50850">
    <property type="entry name" value="MFS"/>
    <property type="match status" value="1"/>
</dbReference>
<name>A0A1S8D4H9_9PROT</name>
<reference evidence="9" key="1">
    <citation type="submission" date="2016-12" db="EMBL/GenBank/DDBJ databases">
        <title>Draft genome sequence of Roseomonas mucosa strain AU37, isolated from a peripheral intravenous catheter.</title>
        <authorList>
            <person name="Choudhury M.A."/>
            <person name="Sidjabat H.E."/>
            <person name="Wailan A.M."/>
            <person name="Zhang L."/>
            <person name="Marsh N.M."/>
            <person name="Rickard C.M."/>
            <person name="Davies M."/>
            <person name="Mcmillan D.J."/>
        </authorList>
    </citation>
    <scope>NUCLEOTIDE SEQUENCE [LARGE SCALE GENOMIC DNA]</scope>
    <source>
        <strain evidence="9">AU37</strain>
    </source>
</reference>
<feature type="transmembrane region" description="Helical" evidence="7">
    <location>
        <begin position="403"/>
        <end position="421"/>
    </location>
</feature>
<comment type="subcellular location">
    <subcellularLocation>
        <location evidence="1">Cell membrane</location>
        <topology evidence="1">Multi-pass membrane protein</topology>
    </subcellularLocation>
</comment>
<keyword evidence="6 7" id="KW-0472">Membrane</keyword>
<feature type="transmembrane region" description="Helical" evidence="7">
    <location>
        <begin position="198"/>
        <end position="220"/>
    </location>
</feature>
<dbReference type="PANTHER" id="PTHR23501:SF191">
    <property type="entry name" value="VACUOLAR BASIC AMINO ACID TRANSPORTER 4"/>
    <property type="match status" value="1"/>
</dbReference>
<dbReference type="InterPro" id="IPR011701">
    <property type="entry name" value="MFS"/>
</dbReference>
<comment type="caution">
    <text evidence="9">The sequence shown here is derived from an EMBL/GenBank/DDBJ whole genome shotgun (WGS) entry which is preliminary data.</text>
</comment>
<feature type="transmembrane region" description="Helical" evidence="7">
    <location>
        <begin position="298"/>
        <end position="316"/>
    </location>
</feature>
<feature type="transmembrane region" description="Helical" evidence="7">
    <location>
        <begin position="104"/>
        <end position="128"/>
    </location>
</feature>
<keyword evidence="3" id="KW-1003">Cell membrane</keyword>
<keyword evidence="10" id="KW-1185">Reference proteome</keyword>
<accession>A0A1S8D4H9</accession>
<evidence type="ECO:0000256" key="5">
    <source>
        <dbReference type="ARBA" id="ARBA00022989"/>
    </source>
</evidence>
<gene>
    <name evidence="9" type="ORF">APZ41_015295</name>
</gene>
<dbReference type="InterPro" id="IPR020846">
    <property type="entry name" value="MFS_dom"/>
</dbReference>
<organism evidence="9 10">
    <name type="scientific">Roseomonas mucosa</name>
    <dbReference type="NCBI Taxonomy" id="207340"/>
    <lineage>
        <taxon>Bacteria</taxon>
        <taxon>Pseudomonadati</taxon>
        <taxon>Pseudomonadota</taxon>
        <taxon>Alphaproteobacteria</taxon>
        <taxon>Acetobacterales</taxon>
        <taxon>Roseomonadaceae</taxon>
        <taxon>Roseomonas</taxon>
    </lineage>
</organism>
<evidence type="ECO:0000313" key="9">
    <source>
        <dbReference type="EMBL" id="ONH82315.1"/>
    </source>
</evidence>
<protein>
    <submittedName>
        <fullName evidence="9">MFS transporter</fullName>
    </submittedName>
</protein>
<evidence type="ECO:0000256" key="7">
    <source>
        <dbReference type="SAM" id="Phobius"/>
    </source>
</evidence>
<evidence type="ECO:0000256" key="4">
    <source>
        <dbReference type="ARBA" id="ARBA00022692"/>
    </source>
</evidence>
<feature type="transmembrane region" description="Helical" evidence="7">
    <location>
        <begin position="226"/>
        <end position="247"/>
    </location>
</feature>
<dbReference type="OrthoDB" id="9771737at2"/>
<dbReference type="PRINTS" id="PR01036">
    <property type="entry name" value="TCRTETB"/>
</dbReference>
<dbReference type="AlphaFoldDB" id="A0A1S8D4H9"/>
<dbReference type="Proteomes" id="UP000054844">
    <property type="component" value="Unassembled WGS sequence"/>
</dbReference>
<keyword evidence="2" id="KW-0813">Transport</keyword>
<feature type="transmembrane region" description="Helical" evidence="7">
    <location>
        <begin position="273"/>
        <end position="292"/>
    </location>
</feature>
<evidence type="ECO:0000256" key="3">
    <source>
        <dbReference type="ARBA" id="ARBA00022475"/>
    </source>
</evidence>